<feature type="compositionally biased region" description="Low complexity" evidence="1">
    <location>
        <begin position="115"/>
        <end position="130"/>
    </location>
</feature>
<evidence type="ECO:0000313" key="2">
    <source>
        <dbReference type="EMBL" id="MEX5719613.1"/>
    </source>
</evidence>
<gene>
    <name evidence="2" type="ORF">ABQ292_14715</name>
</gene>
<dbReference type="RefSeq" id="WP_369207617.1">
    <property type="nucleotide sequence ID" value="NZ_JBFNXQ010000045.1"/>
</dbReference>
<keyword evidence="3" id="KW-1185">Reference proteome</keyword>
<name>A0ABV3XHL5_9ACTN</name>
<proteinExistence type="predicted"/>
<accession>A0ABV3XHL5</accession>
<dbReference type="Proteomes" id="UP001560045">
    <property type="component" value="Unassembled WGS sequence"/>
</dbReference>
<comment type="caution">
    <text evidence="2">The sequence shown here is derived from an EMBL/GenBank/DDBJ whole genome shotgun (WGS) entry which is preliminary data.</text>
</comment>
<sequence>MGWAWALVAVVGFALEIALVIAMARSNTARWERNHRAAQAAVRARREASLRLRAAAVVARVPGAQHRHLPHLHVPPLSRPHLHLPHVHLPSGVVTRLPHPNLRGVLHLPHRNGRPAAPAEEATAPTEPAP</sequence>
<dbReference type="EMBL" id="JBFNXQ010000045">
    <property type="protein sequence ID" value="MEX5719613.1"/>
    <property type="molecule type" value="Genomic_DNA"/>
</dbReference>
<evidence type="ECO:0000256" key="1">
    <source>
        <dbReference type="SAM" id="MobiDB-lite"/>
    </source>
</evidence>
<evidence type="ECO:0000313" key="3">
    <source>
        <dbReference type="Proteomes" id="UP001560045"/>
    </source>
</evidence>
<protein>
    <submittedName>
        <fullName evidence="2">Uncharacterized protein</fullName>
    </submittedName>
</protein>
<reference evidence="2 3" key="1">
    <citation type="submission" date="2024-06" db="EMBL/GenBank/DDBJ databases">
        <title>Draft genome sequence of Geodermatophilus badlandi, a novel member of the Geodermatophilaceae isolated from badland sedimentary rocks in the Red desert, Wyoming, USA.</title>
        <authorList>
            <person name="Ben Tekaya S."/>
            <person name="Nouioui I."/>
            <person name="Flores G.M."/>
            <person name="Shaal M.N."/>
            <person name="Bredoire F."/>
            <person name="Basile F."/>
            <person name="Van Diepen L."/>
            <person name="Ward N.L."/>
        </authorList>
    </citation>
    <scope>NUCLEOTIDE SEQUENCE [LARGE SCALE GENOMIC DNA]</scope>
    <source>
        <strain evidence="2 3">WL48A</strain>
    </source>
</reference>
<organism evidence="2 3">
    <name type="scientific">Geodermatophilus maliterrae</name>
    <dbReference type="NCBI Taxonomy" id="3162531"/>
    <lineage>
        <taxon>Bacteria</taxon>
        <taxon>Bacillati</taxon>
        <taxon>Actinomycetota</taxon>
        <taxon>Actinomycetes</taxon>
        <taxon>Geodermatophilales</taxon>
        <taxon>Geodermatophilaceae</taxon>
        <taxon>Geodermatophilus</taxon>
    </lineage>
</organism>
<feature type="region of interest" description="Disordered" evidence="1">
    <location>
        <begin position="110"/>
        <end position="130"/>
    </location>
</feature>